<evidence type="ECO:0000313" key="2">
    <source>
        <dbReference type="EMBL" id="KAL2828398.1"/>
    </source>
</evidence>
<dbReference type="GO" id="GO:0016787">
    <property type="term" value="F:hydrolase activity"/>
    <property type="evidence" value="ECO:0007669"/>
    <property type="project" value="UniProtKB-KW"/>
</dbReference>
<dbReference type="SUPFAM" id="SSF53474">
    <property type="entry name" value="alpha/beta-Hydrolases"/>
    <property type="match status" value="1"/>
</dbReference>
<dbReference type="PANTHER" id="PTHR17630:SF55">
    <property type="entry name" value="DIENELACTONE HYDROLASE FAMILY PROTEIN (AFU_ORTHOLOGUE AFUA_1G01900)"/>
    <property type="match status" value="1"/>
</dbReference>
<comment type="caution">
    <text evidence="2">The sequence shown here is derived from an EMBL/GenBank/DDBJ whole genome shotgun (WGS) entry which is preliminary data.</text>
</comment>
<dbReference type="EMBL" id="JBFXLS010000020">
    <property type="protein sequence ID" value="KAL2828398.1"/>
    <property type="molecule type" value="Genomic_DNA"/>
</dbReference>
<gene>
    <name evidence="2" type="ORF">BDW59DRAFT_48958</name>
</gene>
<organism evidence="2 3">
    <name type="scientific">Aspergillus cavernicola</name>
    <dbReference type="NCBI Taxonomy" id="176166"/>
    <lineage>
        <taxon>Eukaryota</taxon>
        <taxon>Fungi</taxon>
        <taxon>Dikarya</taxon>
        <taxon>Ascomycota</taxon>
        <taxon>Pezizomycotina</taxon>
        <taxon>Eurotiomycetes</taxon>
        <taxon>Eurotiomycetidae</taxon>
        <taxon>Eurotiales</taxon>
        <taxon>Aspergillaceae</taxon>
        <taxon>Aspergillus</taxon>
        <taxon>Aspergillus subgen. Nidulantes</taxon>
    </lineage>
</organism>
<sequence>MSVSKCCIQGFSWQGTPTGHTNSKLATNNVYITGTNPDIAILFIADLFGWSFPNVRLLADHYAREVGANVYVPDFFGGEILDFNLIAEEKFDQLDLPGFIGRNGREQREGEIFACARALKQELGYKKVGAVGYCYGGWASFRLGGKEHEQEDGSDQLVDCISIGHPSLLTKTDIDEIAVPVQILAPEIDAAYSAELKSYTFETLQRLKVPFDYQHFPGVVHGCLVRGDEDKPGERAAMVRGKDAAVWWFRRWLKDD</sequence>
<keyword evidence="3" id="KW-1185">Reference proteome</keyword>
<proteinExistence type="predicted"/>
<dbReference type="InterPro" id="IPR002925">
    <property type="entry name" value="Dienelactn_hydro"/>
</dbReference>
<feature type="domain" description="Dienelactone hydrolase" evidence="1">
    <location>
        <begin position="37"/>
        <end position="251"/>
    </location>
</feature>
<dbReference type="InterPro" id="IPR029058">
    <property type="entry name" value="AB_hydrolase_fold"/>
</dbReference>
<dbReference type="Gene3D" id="3.40.50.1820">
    <property type="entry name" value="alpha/beta hydrolase"/>
    <property type="match status" value="1"/>
</dbReference>
<name>A0ABR4IKV5_9EURO</name>
<dbReference type="Pfam" id="PF01738">
    <property type="entry name" value="DLH"/>
    <property type="match status" value="1"/>
</dbReference>
<evidence type="ECO:0000313" key="3">
    <source>
        <dbReference type="Proteomes" id="UP001610335"/>
    </source>
</evidence>
<evidence type="ECO:0000259" key="1">
    <source>
        <dbReference type="Pfam" id="PF01738"/>
    </source>
</evidence>
<reference evidence="2 3" key="1">
    <citation type="submission" date="2024-07" db="EMBL/GenBank/DDBJ databases">
        <title>Section-level genome sequencing and comparative genomics of Aspergillus sections Usti and Cavernicolus.</title>
        <authorList>
            <consortium name="Lawrence Berkeley National Laboratory"/>
            <person name="Nybo J.L."/>
            <person name="Vesth T.C."/>
            <person name="Theobald S."/>
            <person name="Frisvad J.C."/>
            <person name="Larsen T.O."/>
            <person name="Kjaerboelling I."/>
            <person name="Rothschild-Mancinelli K."/>
            <person name="Lyhne E.K."/>
            <person name="Kogle M.E."/>
            <person name="Barry K."/>
            <person name="Clum A."/>
            <person name="Na H."/>
            <person name="Ledsgaard L."/>
            <person name="Lin J."/>
            <person name="Lipzen A."/>
            <person name="Kuo A."/>
            <person name="Riley R."/>
            <person name="Mondo S."/>
            <person name="LaButti K."/>
            <person name="Haridas S."/>
            <person name="Pangalinan J."/>
            <person name="Salamov A.A."/>
            <person name="Simmons B.A."/>
            <person name="Magnuson J.K."/>
            <person name="Chen J."/>
            <person name="Drula E."/>
            <person name="Henrissat B."/>
            <person name="Wiebenga A."/>
            <person name="Lubbers R.J."/>
            <person name="Gomes A.C."/>
            <person name="Makela M.R."/>
            <person name="Stajich J."/>
            <person name="Grigoriev I.V."/>
            <person name="Mortensen U.H."/>
            <person name="De vries R.P."/>
            <person name="Baker S.E."/>
            <person name="Andersen M.R."/>
        </authorList>
    </citation>
    <scope>NUCLEOTIDE SEQUENCE [LARGE SCALE GENOMIC DNA]</scope>
    <source>
        <strain evidence="2 3">CBS 600.67</strain>
    </source>
</reference>
<protein>
    <submittedName>
        <fullName evidence="2">Alpha/Beta hydrolase protein</fullName>
    </submittedName>
</protein>
<dbReference type="PANTHER" id="PTHR17630">
    <property type="entry name" value="DIENELACTONE HYDROLASE"/>
    <property type="match status" value="1"/>
</dbReference>
<accession>A0ABR4IKV5</accession>
<dbReference type="Proteomes" id="UP001610335">
    <property type="component" value="Unassembled WGS sequence"/>
</dbReference>
<keyword evidence="2" id="KW-0378">Hydrolase</keyword>